<dbReference type="OrthoDB" id="884498at2"/>
<feature type="transmembrane region" description="Helical" evidence="1">
    <location>
        <begin position="77"/>
        <end position="97"/>
    </location>
</feature>
<feature type="transmembrane region" description="Helical" evidence="1">
    <location>
        <begin position="103"/>
        <end position="126"/>
    </location>
</feature>
<dbReference type="NCBIfam" id="NF046082">
    <property type="entry name" value="assoc_w_XrtX"/>
    <property type="match status" value="1"/>
</dbReference>
<sequence>MPEPAAAAPAALTWPRLLLAALLLLLLFWVGTYDEPVFAWLSAAWQRLLAALGLDGLAARLQQGTSGLVTKRSLPTVITYSLAYTGVCLLIIGLLVPRRALRTAFWLYGGVFAASAVLVLVGKAAGDVAWLYKLGRQLIDFIVSPLPVAALVPLLRWYYAGAQSTSQAHQ</sequence>
<accession>A0A431U2L3</accession>
<comment type="caution">
    <text evidence="2">The sequence shown here is derived from an EMBL/GenBank/DDBJ whole genome shotgun (WGS) entry which is preliminary data.</text>
</comment>
<feature type="transmembrane region" description="Helical" evidence="1">
    <location>
        <begin position="138"/>
        <end position="159"/>
    </location>
</feature>
<keyword evidence="1" id="KW-0472">Membrane</keyword>
<organism evidence="2 3">
    <name type="scientific">Hymenobacter gummosus</name>
    <dbReference type="NCBI Taxonomy" id="1776032"/>
    <lineage>
        <taxon>Bacteria</taxon>
        <taxon>Pseudomonadati</taxon>
        <taxon>Bacteroidota</taxon>
        <taxon>Cytophagia</taxon>
        <taxon>Cytophagales</taxon>
        <taxon>Hymenobacteraceae</taxon>
        <taxon>Hymenobacter</taxon>
    </lineage>
</organism>
<feature type="transmembrane region" description="Helical" evidence="1">
    <location>
        <begin position="37"/>
        <end position="57"/>
    </location>
</feature>
<reference evidence="2 3" key="1">
    <citation type="submission" date="2018-12" db="EMBL/GenBank/DDBJ databases">
        <title>Hymenobacter gummosus sp. nov., isolated from a spring.</title>
        <authorList>
            <person name="Nie L."/>
        </authorList>
    </citation>
    <scope>NUCLEOTIDE SEQUENCE [LARGE SCALE GENOMIC DNA]</scope>
    <source>
        <strain evidence="2 3">KCTC 52166</strain>
    </source>
</reference>
<name>A0A431U2L3_9BACT</name>
<keyword evidence="1" id="KW-0812">Transmembrane</keyword>
<gene>
    <name evidence="2" type="ORF">EJV47_12295</name>
</gene>
<evidence type="ECO:0000313" key="3">
    <source>
        <dbReference type="Proteomes" id="UP000282184"/>
    </source>
</evidence>
<feature type="transmembrane region" description="Helical" evidence="1">
    <location>
        <begin position="12"/>
        <end position="31"/>
    </location>
</feature>
<dbReference type="AlphaFoldDB" id="A0A431U2L3"/>
<keyword evidence="3" id="KW-1185">Reference proteome</keyword>
<dbReference type="Proteomes" id="UP000282184">
    <property type="component" value="Unassembled WGS sequence"/>
</dbReference>
<protein>
    <submittedName>
        <fullName evidence="2">Uncharacterized protein</fullName>
    </submittedName>
</protein>
<dbReference type="RefSeq" id="WP_126693455.1">
    <property type="nucleotide sequence ID" value="NZ_RXOF01000006.1"/>
</dbReference>
<evidence type="ECO:0000313" key="2">
    <source>
        <dbReference type="EMBL" id="RTQ49596.1"/>
    </source>
</evidence>
<keyword evidence="1" id="KW-1133">Transmembrane helix</keyword>
<proteinExistence type="predicted"/>
<dbReference type="EMBL" id="RXOF01000006">
    <property type="protein sequence ID" value="RTQ49596.1"/>
    <property type="molecule type" value="Genomic_DNA"/>
</dbReference>
<evidence type="ECO:0000256" key="1">
    <source>
        <dbReference type="SAM" id="Phobius"/>
    </source>
</evidence>